<keyword evidence="2" id="KW-0472">Membrane</keyword>
<dbReference type="AlphaFoldDB" id="A0A4U6QLC5"/>
<evidence type="ECO:0000313" key="3">
    <source>
        <dbReference type="EMBL" id="TKV61367.1"/>
    </source>
</evidence>
<dbReference type="Proteomes" id="UP000306985">
    <property type="component" value="Unassembled WGS sequence"/>
</dbReference>
<feature type="region of interest" description="Disordered" evidence="1">
    <location>
        <begin position="68"/>
        <end position="159"/>
    </location>
</feature>
<evidence type="ECO:0000313" key="4">
    <source>
        <dbReference type="Proteomes" id="UP000306985"/>
    </source>
</evidence>
<name>A0A4U6QLC5_9ACTN</name>
<keyword evidence="2" id="KW-0812">Transmembrane</keyword>
<proteinExistence type="predicted"/>
<feature type="transmembrane region" description="Helical" evidence="2">
    <location>
        <begin position="42"/>
        <end position="62"/>
    </location>
</feature>
<gene>
    <name evidence="3" type="ORF">FDO65_07170</name>
</gene>
<evidence type="ECO:0000256" key="1">
    <source>
        <dbReference type="SAM" id="MobiDB-lite"/>
    </source>
</evidence>
<reference evidence="3 4" key="1">
    <citation type="submission" date="2019-05" db="EMBL/GenBank/DDBJ databases">
        <title>Nakamurella sp. N5BH11, whole genome shotgun sequence.</title>
        <authorList>
            <person name="Tuo L."/>
        </authorList>
    </citation>
    <scope>NUCLEOTIDE SEQUENCE [LARGE SCALE GENOMIC DNA]</scope>
    <source>
        <strain evidence="3 4">N5BH11</strain>
    </source>
</reference>
<keyword evidence="4" id="KW-1185">Reference proteome</keyword>
<keyword evidence="2" id="KW-1133">Transmembrane helix</keyword>
<dbReference type="EMBL" id="SZZH01000001">
    <property type="protein sequence ID" value="TKV61367.1"/>
    <property type="molecule type" value="Genomic_DNA"/>
</dbReference>
<sequence>MQERRTTVLAGAAAAVLLLAVLAALATWGYVRNSAGSSGNPLAIGVVFAAVLAAGAVGLLILSDRQEPSVRADGRPAGGAGGSATGLASEPGDAGLDPVDPLDDATQEQPVLRPRTALDPLGRRYGRHARPDGETGEDDSPTADRPMASELFHPLPDDLATTLHDQLFTHRGAPSGRD</sequence>
<organism evidence="3 4">
    <name type="scientific">Nakamurella flava</name>
    <dbReference type="NCBI Taxonomy" id="2576308"/>
    <lineage>
        <taxon>Bacteria</taxon>
        <taxon>Bacillati</taxon>
        <taxon>Actinomycetota</taxon>
        <taxon>Actinomycetes</taxon>
        <taxon>Nakamurellales</taxon>
        <taxon>Nakamurellaceae</taxon>
        <taxon>Nakamurella</taxon>
    </lineage>
</organism>
<comment type="caution">
    <text evidence="3">The sequence shown here is derived from an EMBL/GenBank/DDBJ whole genome shotgun (WGS) entry which is preliminary data.</text>
</comment>
<protein>
    <submittedName>
        <fullName evidence="3">Uncharacterized protein</fullName>
    </submittedName>
</protein>
<evidence type="ECO:0000256" key="2">
    <source>
        <dbReference type="SAM" id="Phobius"/>
    </source>
</evidence>
<dbReference type="RefSeq" id="WP_137448671.1">
    <property type="nucleotide sequence ID" value="NZ_SZZH01000001.1"/>
</dbReference>
<accession>A0A4U6QLC5</accession>